<proteinExistence type="predicted"/>
<reference evidence="1" key="1">
    <citation type="submission" date="2023-01" db="EMBL/GenBank/DDBJ databases">
        <authorList>
            <person name="Van Ghelder C."/>
            <person name="Rancurel C."/>
        </authorList>
    </citation>
    <scope>NUCLEOTIDE SEQUENCE</scope>
    <source>
        <strain evidence="1">CNCM I-4278</strain>
    </source>
</reference>
<sequence length="105" mass="12025">MFVGKEFAYTALSVHDEVSEQIGFDDGDVDLFVQVDDIWSVETMHSIVPLHVLQGIVVRQHLVPIVWVLRPPRLRSVGVALFELKRANLPCLPYLPWNHRVPSRL</sequence>
<dbReference type="AlphaFoldDB" id="A0A9W4XDG2"/>
<gene>
    <name evidence="1" type="ORF">PDIGIT_LOCUS719</name>
</gene>
<accession>A0A9W4XDG2</accession>
<name>A0A9W4XDG2_9PLEO</name>
<dbReference type="EMBL" id="CAOQHR010000001">
    <property type="protein sequence ID" value="CAI6244539.1"/>
    <property type="molecule type" value="Genomic_DNA"/>
</dbReference>
<evidence type="ECO:0000313" key="1">
    <source>
        <dbReference type="EMBL" id="CAI6244539.1"/>
    </source>
</evidence>
<keyword evidence="2" id="KW-1185">Reference proteome</keyword>
<evidence type="ECO:0000313" key="2">
    <source>
        <dbReference type="Proteomes" id="UP001152607"/>
    </source>
</evidence>
<organism evidence="1 2">
    <name type="scientific">Periconia digitata</name>
    <dbReference type="NCBI Taxonomy" id="1303443"/>
    <lineage>
        <taxon>Eukaryota</taxon>
        <taxon>Fungi</taxon>
        <taxon>Dikarya</taxon>
        <taxon>Ascomycota</taxon>
        <taxon>Pezizomycotina</taxon>
        <taxon>Dothideomycetes</taxon>
        <taxon>Pleosporomycetidae</taxon>
        <taxon>Pleosporales</taxon>
        <taxon>Massarineae</taxon>
        <taxon>Periconiaceae</taxon>
        <taxon>Periconia</taxon>
    </lineage>
</organism>
<dbReference type="Proteomes" id="UP001152607">
    <property type="component" value="Unassembled WGS sequence"/>
</dbReference>
<protein>
    <submittedName>
        <fullName evidence="1">Uncharacterized protein</fullName>
    </submittedName>
</protein>
<comment type="caution">
    <text evidence="1">The sequence shown here is derived from an EMBL/GenBank/DDBJ whole genome shotgun (WGS) entry which is preliminary data.</text>
</comment>